<dbReference type="Gene3D" id="1.10.540.10">
    <property type="entry name" value="Acyl-CoA dehydrogenase/oxidase, N-terminal domain"/>
    <property type="match status" value="1"/>
</dbReference>
<keyword evidence="2" id="KW-1185">Reference proteome</keyword>
<feature type="domain" description="Acyl-CoA dehydrogenase/oxidase N-terminal" evidence="1">
    <location>
        <begin position="36"/>
        <end position="69"/>
    </location>
</feature>
<dbReference type="GO" id="GO:0050660">
    <property type="term" value="F:flavin adenine dinucleotide binding"/>
    <property type="evidence" value="ECO:0007669"/>
    <property type="project" value="InterPro"/>
</dbReference>
<dbReference type="InterPro" id="IPR013786">
    <property type="entry name" value="AcylCoA_DH/ox_N"/>
</dbReference>
<dbReference type="Proteomes" id="UP000248484">
    <property type="component" value="Unplaced"/>
</dbReference>
<name>A0A9W2WHQ3_PHYMC</name>
<accession>A0A9W2WHQ3</accession>
<dbReference type="GO" id="GO:0016627">
    <property type="term" value="F:oxidoreductase activity, acting on the CH-CH group of donors"/>
    <property type="evidence" value="ECO:0007669"/>
    <property type="project" value="InterPro"/>
</dbReference>
<reference evidence="3" key="1">
    <citation type="submission" date="2025-08" db="UniProtKB">
        <authorList>
            <consortium name="RefSeq"/>
        </authorList>
    </citation>
    <scope>IDENTIFICATION</scope>
    <source>
        <tissue evidence="3">Muscle</tissue>
    </source>
</reference>
<dbReference type="KEGG" id="pcad:129391856"/>
<organism evidence="2 3">
    <name type="scientific">Physeter macrocephalus</name>
    <name type="common">Sperm whale</name>
    <name type="synonym">Physeter catodon</name>
    <dbReference type="NCBI Taxonomy" id="9755"/>
    <lineage>
        <taxon>Eukaryota</taxon>
        <taxon>Metazoa</taxon>
        <taxon>Chordata</taxon>
        <taxon>Craniata</taxon>
        <taxon>Vertebrata</taxon>
        <taxon>Euteleostomi</taxon>
        <taxon>Mammalia</taxon>
        <taxon>Eutheria</taxon>
        <taxon>Laurasiatheria</taxon>
        <taxon>Artiodactyla</taxon>
        <taxon>Whippomorpha</taxon>
        <taxon>Cetacea</taxon>
        <taxon>Odontoceti</taxon>
        <taxon>Physeteridae</taxon>
        <taxon>Physeter</taxon>
    </lineage>
</organism>
<evidence type="ECO:0000259" key="1">
    <source>
        <dbReference type="Pfam" id="PF02771"/>
    </source>
</evidence>
<dbReference type="GeneID" id="129391856"/>
<proteinExistence type="predicted"/>
<evidence type="ECO:0000313" key="3">
    <source>
        <dbReference type="RefSeq" id="XP_054938702.1"/>
    </source>
</evidence>
<gene>
    <name evidence="3" type="primary">LOC129391856</name>
</gene>
<dbReference type="RefSeq" id="XP_054938702.1">
    <property type="nucleotide sequence ID" value="XM_055082727.1"/>
</dbReference>
<dbReference type="OrthoDB" id="9988775at2759"/>
<dbReference type="InterPro" id="IPR037069">
    <property type="entry name" value="AcylCoA_DH/ox_N_sf"/>
</dbReference>
<dbReference type="SUPFAM" id="SSF56645">
    <property type="entry name" value="Acyl-CoA dehydrogenase NM domain-like"/>
    <property type="match status" value="1"/>
</dbReference>
<dbReference type="AlphaFoldDB" id="A0A9W2WHQ3"/>
<dbReference type="InterPro" id="IPR009100">
    <property type="entry name" value="AcylCoA_DH/oxidase_NM_dom_sf"/>
</dbReference>
<protein>
    <submittedName>
        <fullName evidence="3">Short-chain specific acyl-CoA dehydrogenase, mitochondrial-like</fullName>
    </submittedName>
</protein>
<evidence type="ECO:0000313" key="2">
    <source>
        <dbReference type="Proteomes" id="UP000248484"/>
    </source>
</evidence>
<sequence length="114" mass="13125">MAAALFARACGPVRGALRPWDWRCLHTIYQSVELPETHQMLRQTCRDFAEKELFPIAAQVDKEHRFPAAQTSVNSTPEVSPEWHRLSPLLARIRLSVFQERLFIIPNSLDVLVM</sequence>
<dbReference type="Pfam" id="PF02771">
    <property type="entry name" value="Acyl-CoA_dh_N"/>
    <property type="match status" value="1"/>
</dbReference>